<protein>
    <submittedName>
        <fullName evidence="2">DUF1918 domain-containing protein</fullName>
    </submittedName>
</protein>
<feature type="domain" description="DUF1918" evidence="1">
    <location>
        <begin position="1"/>
        <end position="58"/>
    </location>
</feature>
<keyword evidence="3" id="KW-1185">Reference proteome</keyword>
<dbReference type="EMBL" id="JBHTBJ010000025">
    <property type="protein sequence ID" value="MFC7277733.1"/>
    <property type="molecule type" value="Genomic_DNA"/>
</dbReference>
<evidence type="ECO:0000313" key="3">
    <source>
        <dbReference type="Proteomes" id="UP001596548"/>
    </source>
</evidence>
<reference evidence="3" key="1">
    <citation type="journal article" date="2019" name="Int. J. Syst. Evol. Microbiol.">
        <title>The Global Catalogue of Microorganisms (GCM) 10K type strain sequencing project: providing services to taxonomists for standard genome sequencing and annotation.</title>
        <authorList>
            <consortium name="The Broad Institute Genomics Platform"/>
            <consortium name="The Broad Institute Genome Sequencing Center for Infectious Disease"/>
            <person name="Wu L."/>
            <person name="Ma J."/>
        </authorList>
    </citation>
    <scope>NUCLEOTIDE SEQUENCE [LARGE SCALE GENOMIC DNA]</scope>
    <source>
        <strain evidence="3">XZYJT-10</strain>
    </source>
</reference>
<comment type="caution">
    <text evidence="2">The sequence shown here is derived from an EMBL/GenBank/DDBJ whole genome shotgun (WGS) entry which is preliminary data.</text>
</comment>
<dbReference type="RefSeq" id="WP_378973706.1">
    <property type="nucleotide sequence ID" value="NZ_JBHTBJ010000025.1"/>
</dbReference>
<accession>A0ABW2HX08</accession>
<sequence length="65" mass="6955">MIAHVGDRIVLKGTHVGDSTRVGIVTALRHPDGTPPYEVRWLDDGHVGLIFPGPEAHIEPAPDPA</sequence>
<proteinExistence type="predicted"/>
<evidence type="ECO:0000259" key="1">
    <source>
        <dbReference type="Pfam" id="PF08940"/>
    </source>
</evidence>
<dbReference type="SUPFAM" id="SSF50118">
    <property type="entry name" value="Cell growth inhibitor/plasmid maintenance toxic component"/>
    <property type="match status" value="1"/>
</dbReference>
<dbReference type="InterPro" id="IPR015035">
    <property type="entry name" value="DUF1918"/>
</dbReference>
<gene>
    <name evidence="2" type="ORF">ACFQS1_27415</name>
</gene>
<dbReference type="Pfam" id="PF08940">
    <property type="entry name" value="DUF1918"/>
    <property type="match status" value="1"/>
</dbReference>
<evidence type="ECO:0000313" key="2">
    <source>
        <dbReference type="EMBL" id="MFC7277733.1"/>
    </source>
</evidence>
<dbReference type="Proteomes" id="UP001596548">
    <property type="component" value="Unassembled WGS sequence"/>
</dbReference>
<dbReference type="Gene3D" id="2.30.30.440">
    <property type="entry name" value="Domain of unknown function DUF1918"/>
    <property type="match status" value="1"/>
</dbReference>
<organism evidence="2 3">
    <name type="scientific">Paractinoplanes rhizophilus</name>
    <dbReference type="NCBI Taxonomy" id="1416877"/>
    <lineage>
        <taxon>Bacteria</taxon>
        <taxon>Bacillati</taxon>
        <taxon>Actinomycetota</taxon>
        <taxon>Actinomycetes</taxon>
        <taxon>Micromonosporales</taxon>
        <taxon>Micromonosporaceae</taxon>
        <taxon>Paractinoplanes</taxon>
    </lineage>
</organism>
<name>A0ABW2HX08_9ACTN</name>